<dbReference type="RefSeq" id="WP_184260417.1">
    <property type="nucleotide sequence ID" value="NZ_JACIIX010000001.1"/>
</dbReference>
<feature type="chain" id="PRO_5030574496" description="DUF3313 domain-containing protein" evidence="1">
    <location>
        <begin position="27"/>
        <end position="255"/>
    </location>
</feature>
<organism evidence="2 3">
    <name type="scientific">Novispirillum itersonii</name>
    <name type="common">Aquaspirillum itersonii</name>
    <dbReference type="NCBI Taxonomy" id="189"/>
    <lineage>
        <taxon>Bacteria</taxon>
        <taxon>Pseudomonadati</taxon>
        <taxon>Pseudomonadota</taxon>
        <taxon>Alphaproteobacteria</taxon>
        <taxon>Rhodospirillales</taxon>
        <taxon>Novispirillaceae</taxon>
        <taxon>Novispirillum</taxon>
    </lineage>
</organism>
<dbReference type="EMBL" id="JACIIX010000001">
    <property type="protein sequence ID" value="MBB6208872.1"/>
    <property type="molecule type" value="Genomic_DNA"/>
</dbReference>
<dbReference type="InterPro" id="IPR018642">
    <property type="entry name" value="DUF2066"/>
</dbReference>
<proteinExistence type="predicted"/>
<gene>
    <name evidence="2" type="ORF">FHS48_000253</name>
</gene>
<dbReference type="Pfam" id="PF09839">
    <property type="entry name" value="DUF2066"/>
    <property type="match status" value="1"/>
</dbReference>
<sequence>MSALSRLRPLLPACLMACVLATPATAAPPSSAFYTGEAIITGRDIPAERLRGYRMALPRVVAKVSGDSRLGDSPAVQAALDHADALVRDVSFIDRLAKKKLMDEQGTRERSFLMTVQFDPAAVDRLIRASGRQPWPEPRPTVRVALRITDSVGPFLLAEDSPRGTGQREVVTDVARRLGLPVVLSGDQAPPPPAAAILTGDMVIRPEGGWTTAWTLTAAVLPQPVRWESQPGTFDRAIADGLEETSRTLSPSGRR</sequence>
<evidence type="ECO:0000313" key="2">
    <source>
        <dbReference type="EMBL" id="MBB6208872.1"/>
    </source>
</evidence>
<keyword evidence="1" id="KW-0732">Signal</keyword>
<keyword evidence="3" id="KW-1185">Reference proteome</keyword>
<dbReference type="AlphaFoldDB" id="A0A7W9ZDZ3"/>
<evidence type="ECO:0008006" key="4">
    <source>
        <dbReference type="Google" id="ProtNLM"/>
    </source>
</evidence>
<comment type="caution">
    <text evidence="2">The sequence shown here is derived from an EMBL/GenBank/DDBJ whole genome shotgun (WGS) entry which is preliminary data.</text>
</comment>
<name>A0A7W9ZDZ3_NOVIT</name>
<evidence type="ECO:0000313" key="3">
    <source>
        <dbReference type="Proteomes" id="UP000544872"/>
    </source>
</evidence>
<dbReference type="Proteomes" id="UP000544872">
    <property type="component" value="Unassembled WGS sequence"/>
</dbReference>
<evidence type="ECO:0000256" key="1">
    <source>
        <dbReference type="SAM" id="SignalP"/>
    </source>
</evidence>
<feature type="signal peptide" evidence="1">
    <location>
        <begin position="1"/>
        <end position="26"/>
    </location>
</feature>
<protein>
    <recommendedName>
        <fullName evidence="4">DUF3313 domain-containing protein</fullName>
    </recommendedName>
</protein>
<reference evidence="2 3" key="1">
    <citation type="submission" date="2020-08" db="EMBL/GenBank/DDBJ databases">
        <title>Genomic Encyclopedia of Type Strains, Phase IV (KMG-IV): sequencing the most valuable type-strain genomes for metagenomic binning, comparative biology and taxonomic classification.</title>
        <authorList>
            <person name="Goeker M."/>
        </authorList>
    </citation>
    <scope>NUCLEOTIDE SEQUENCE [LARGE SCALE GENOMIC DNA]</scope>
    <source>
        <strain evidence="2 3">DSM 11590</strain>
    </source>
</reference>
<accession>A0A7W9ZDZ3</accession>